<dbReference type="GO" id="GO:0005829">
    <property type="term" value="C:cytosol"/>
    <property type="evidence" value="ECO:0007669"/>
    <property type="project" value="TreeGrafter"/>
</dbReference>
<proteinExistence type="inferred from homology"/>
<organism evidence="8 9">
    <name type="scientific">Candidatus Schekmanbacteria bacterium GWA2_38_11</name>
    <dbReference type="NCBI Taxonomy" id="1817876"/>
    <lineage>
        <taxon>Bacteria</taxon>
        <taxon>Candidatus Schekmaniibacteriota</taxon>
    </lineage>
</organism>
<evidence type="ECO:0000259" key="7">
    <source>
        <dbReference type="Pfam" id="PF01029"/>
    </source>
</evidence>
<dbReference type="GO" id="GO:0006353">
    <property type="term" value="P:DNA-templated transcription termination"/>
    <property type="evidence" value="ECO:0007669"/>
    <property type="project" value="UniProtKB-UniRule"/>
</dbReference>
<protein>
    <recommendedName>
        <fullName evidence="6">Transcription antitermination protein NusB</fullName>
    </recommendedName>
    <alternativeName>
        <fullName evidence="6">Antitermination factor NusB</fullName>
    </alternativeName>
</protein>
<keyword evidence="4 6" id="KW-0805">Transcription regulation</keyword>
<dbReference type="SUPFAM" id="SSF48013">
    <property type="entry name" value="NusB-like"/>
    <property type="match status" value="1"/>
</dbReference>
<dbReference type="CDD" id="cd00619">
    <property type="entry name" value="Terminator_NusB"/>
    <property type="match status" value="1"/>
</dbReference>
<keyword evidence="5 6" id="KW-0804">Transcription</keyword>
<dbReference type="Proteomes" id="UP000178526">
    <property type="component" value="Unassembled WGS sequence"/>
</dbReference>
<dbReference type="PANTHER" id="PTHR11078:SF3">
    <property type="entry name" value="ANTITERMINATION NUSB DOMAIN-CONTAINING PROTEIN"/>
    <property type="match status" value="1"/>
</dbReference>
<keyword evidence="2 6" id="KW-0889">Transcription antitermination</keyword>
<evidence type="ECO:0000256" key="6">
    <source>
        <dbReference type="HAMAP-Rule" id="MF_00073"/>
    </source>
</evidence>
<reference evidence="8 9" key="1">
    <citation type="journal article" date="2016" name="Nat. Commun.">
        <title>Thousands of microbial genomes shed light on interconnected biogeochemical processes in an aquifer system.</title>
        <authorList>
            <person name="Anantharaman K."/>
            <person name="Brown C.T."/>
            <person name="Hug L.A."/>
            <person name="Sharon I."/>
            <person name="Castelle C.J."/>
            <person name="Probst A.J."/>
            <person name="Thomas B.C."/>
            <person name="Singh A."/>
            <person name="Wilkins M.J."/>
            <person name="Karaoz U."/>
            <person name="Brodie E.L."/>
            <person name="Williams K.H."/>
            <person name="Hubbard S.S."/>
            <person name="Banfield J.F."/>
        </authorList>
    </citation>
    <scope>NUCLEOTIDE SEQUENCE [LARGE SCALE GENOMIC DNA]</scope>
</reference>
<evidence type="ECO:0000256" key="2">
    <source>
        <dbReference type="ARBA" id="ARBA00022814"/>
    </source>
</evidence>
<feature type="domain" description="NusB/RsmB/TIM44" evidence="7">
    <location>
        <begin position="6"/>
        <end position="136"/>
    </location>
</feature>
<dbReference type="InterPro" id="IPR035926">
    <property type="entry name" value="NusB-like_sf"/>
</dbReference>
<name>A0A1F7RNC3_9BACT</name>
<comment type="function">
    <text evidence="6">Involved in transcription antitermination. Required for transcription of ribosomal RNA (rRNA) genes. Binds specifically to the boxA antiterminator sequence of the ribosomal RNA (rrn) operons.</text>
</comment>
<dbReference type="HAMAP" id="MF_00073">
    <property type="entry name" value="NusB"/>
    <property type="match status" value="1"/>
</dbReference>
<comment type="caution">
    <text evidence="8">The sequence shown here is derived from an EMBL/GenBank/DDBJ whole genome shotgun (WGS) entry which is preliminary data.</text>
</comment>
<sequence>MGLRRIAREIALQFLFNIDFSEKKITQEITNEKLNIFWKNFNPDFKNSGKEFAERLIKNTLENKSKIDSLLKKVSENWKLERMPPVDRNILRLGVSEFLYFNDIDFDVTINEAIEIAKKYGTEKSPSFINAVLDKVKSNLSKK</sequence>
<dbReference type="GO" id="GO:0003723">
    <property type="term" value="F:RNA binding"/>
    <property type="evidence" value="ECO:0007669"/>
    <property type="project" value="UniProtKB-UniRule"/>
</dbReference>
<evidence type="ECO:0000313" key="9">
    <source>
        <dbReference type="Proteomes" id="UP000178526"/>
    </source>
</evidence>
<dbReference type="InterPro" id="IPR011605">
    <property type="entry name" value="NusB_fam"/>
</dbReference>
<dbReference type="EMBL" id="MGDB01000014">
    <property type="protein sequence ID" value="OGL43049.1"/>
    <property type="molecule type" value="Genomic_DNA"/>
</dbReference>
<evidence type="ECO:0000313" key="8">
    <source>
        <dbReference type="EMBL" id="OGL43049.1"/>
    </source>
</evidence>
<accession>A0A1F7RNC3</accession>
<dbReference type="Gene3D" id="1.10.940.10">
    <property type="entry name" value="NusB-like"/>
    <property type="match status" value="1"/>
</dbReference>
<dbReference type="GO" id="GO:0031564">
    <property type="term" value="P:transcription antitermination"/>
    <property type="evidence" value="ECO:0007669"/>
    <property type="project" value="UniProtKB-KW"/>
</dbReference>
<dbReference type="Pfam" id="PF01029">
    <property type="entry name" value="NusB"/>
    <property type="match status" value="1"/>
</dbReference>
<dbReference type="NCBIfam" id="TIGR01951">
    <property type="entry name" value="nusB"/>
    <property type="match status" value="1"/>
</dbReference>
<evidence type="ECO:0000256" key="1">
    <source>
        <dbReference type="ARBA" id="ARBA00005952"/>
    </source>
</evidence>
<keyword evidence="3 6" id="KW-0694">RNA-binding</keyword>
<comment type="similarity">
    <text evidence="1 6">Belongs to the NusB family.</text>
</comment>
<dbReference type="PANTHER" id="PTHR11078">
    <property type="entry name" value="N UTILIZATION SUBSTANCE PROTEIN B-RELATED"/>
    <property type="match status" value="1"/>
</dbReference>
<gene>
    <name evidence="6" type="primary">nusB</name>
    <name evidence="8" type="ORF">A2042_03785</name>
</gene>
<evidence type="ECO:0000256" key="4">
    <source>
        <dbReference type="ARBA" id="ARBA00023015"/>
    </source>
</evidence>
<dbReference type="AlphaFoldDB" id="A0A1F7RNC3"/>
<evidence type="ECO:0000256" key="3">
    <source>
        <dbReference type="ARBA" id="ARBA00022884"/>
    </source>
</evidence>
<evidence type="ECO:0000256" key="5">
    <source>
        <dbReference type="ARBA" id="ARBA00023163"/>
    </source>
</evidence>
<dbReference type="InterPro" id="IPR006027">
    <property type="entry name" value="NusB_RsmB_TIM44"/>
</dbReference>